<dbReference type="NCBIfam" id="TIGR00487">
    <property type="entry name" value="IF-2"/>
    <property type="match status" value="1"/>
</dbReference>
<sequence length="816" mass="88340">MAQEQKQITTADVLRKLYAQTEEKGDFYAYRAEIEKLQSRMGALLGACREIARGVEKAAAEARAQQAPAAPVRPSAPVQSEQKTTRVIKQEPAAEQKKPAPAAPAAPGQRPKPAVPNYVRGIANVNLRPEPRKKPAPQGGRPPFRPDGRPSDRPATSVRTITPPPAQVGAPKTKRAGEKKKEGAKPFEEKKAMTKRTLIRKGFIQDELDEDRVRVRKLKNKKKNDTQIAAPKVIDNVTITTNQVTVRMLSELIGVPAQEIMKKMLMMGGAPVTSINDVVDFETLFLVADSFGVTLNQKLAQSQEELAEALHEEADDEKDLLPRPPVITVMGHVDHGKTSLLDAIRKTDVAGGEAGGITQHIGAYSVTWEYEKKKRQITFLDTPGHEAFTEMRARGTKITDIVILVVAADDGVQPQTIEAINHVKAAGVPMIVAINKIDKPGANPEKIKEELSQYGVITDEWGGDTKMVPISAKKNIGIDTLLEEILFLADLNNYRANPNRKAKGAIIEARLDKGKGPIATILVQNGTLHSGDAVVCGLTYGKIRSMADANGKVVKSALPSTAVSVMGLSGVPNAGDDMWVVDDEKTAKEIVDGRIEKDKIAHASDRAVKSFETNVLKDLNVIIKADVQGSAEALKSSIAKLANEEAKVNIVHSGVGAINKSDMMLAEVTNAFVIGFNVKPDAEARIIAEHSGIRYDTYSVIYDAIDAIEAALSGMTEPKYEDRYTGRAEVRNIFKISSVGTVAGSYVTDGKIVRGAKVVVKRGGKTIYEGKLGGLKRFKDDVKEVAAGFECGISIDGYSDFAEGDEVEAYVSERIK</sequence>
<dbReference type="Gene3D" id="3.40.50.10050">
    <property type="entry name" value="Translation initiation factor IF- 2, domain 3"/>
    <property type="match status" value="1"/>
</dbReference>
<dbReference type="GO" id="GO:0005525">
    <property type="term" value="F:GTP binding"/>
    <property type="evidence" value="ECO:0007669"/>
    <property type="project" value="UniProtKB-KW"/>
</dbReference>
<dbReference type="SUPFAM" id="SSF52540">
    <property type="entry name" value="P-loop containing nucleoside triphosphate hydrolases"/>
    <property type="match status" value="1"/>
</dbReference>
<reference evidence="12" key="1">
    <citation type="journal article" date="2021" name="PeerJ">
        <title>Extensive microbial diversity within the chicken gut microbiome revealed by metagenomics and culture.</title>
        <authorList>
            <person name="Gilroy R."/>
            <person name="Ravi A."/>
            <person name="Getino M."/>
            <person name="Pursley I."/>
            <person name="Horton D.L."/>
            <person name="Alikhan N.F."/>
            <person name="Baker D."/>
            <person name="Gharbi K."/>
            <person name="Hall N."/>
            <person name="Watson M."/>
            <person name="Adriaenssens E.M."/>
            <person name="Foster-Nyarko E."/>
            <person name="Jarju S."/>
            <person name="Secka A."/>
            <person name="Antonio M."/>
            <person name="Oren A."/>
            <person name="Chaudhuri R.R."/>
            <person name="La Ragione R."/>
            <person name="Hildebrand F."/>
            <person name="Pallen M.J."/>
        </authorList>
    </citation>
    <scope>NUCLEOTIDE SEQUENCE</scope>
    <source>
        <strain evidence="12">12435</strain>
    </source>
</reference>
<dbReference type="Pfam" id="PF00009">
    <property type="entry name" value="GTP_EFTU"/>
    <property type="match status" value="1"/>
</dbReference>
<dbReference type="AlphaFoldDB" id="A0A9D1Q007"/>
<comment type="caution">
    <text evidence="12">The sequence shown here is derived from an EMBL/GenBank/DDBJ whole genome shotgun (WGS) entry which is preliminary data.</text>
</comment>
<proteinExistence type="inferred from homology"/>
<dbReference type="HAMAP" id="MF_00100_B">
    <property type="entry name" value="IF_2_B"/>
    <property type="match status" value="1"/>
</dbReference>
<dbReference type="SUPFAM" id="SSF52156">
    <property type="entry name" value="Initiation factor IF2/eIF5b, domain 3"/>
    <property type="match status" value="1"/>
</dbReference>
<organism evidence="12 13">
    <name type="scientific">Candidatus Protoclostridium stercorigallinarum</name>
    <dbReference type="NCBI Taxonomy" id="2838741"/>
    <lineage>
        <taxon>Bacteria</taxon>
        <taxon>Bacillati</taxon>
        <taxon>Bacillota</taxon>
        <taxon>Clostridia</taxon>
        <taxon>Candidatus Protoclostridium</taxon>
    </lineage>
</organism>
<dbReference type="CDD" id="cd03702">
    <property type="entry name" value="IF2_mtIF2_II"/>
    <property type="match status" value="1"/>
</dbReference>
<dbReference type="FunFam" id="3.40.50.300:FF:000019">
    <property type="entry name" value="Translation initiation factor IF-2"/>
    <property type="match status" value="1"/>
</dbReference>
<evidence type="ECO:0000313" key="13">
    <source>
        <dbReference type="Proteomes" id="UP000823990"/>
    </source>
</evidence>
<feature type="compositionally biased region" description="Low complexity" evidence="10">
    <location>
        <begin position="61"/>
        <end position="80"/>
    </location>
</feature>
<feature type="domain" description="Tr-type G" evidence="11">
    <location>
        <begin position="322"/>
        <end position="494"/>
    </location>
</feature>
<evidence type="ECO:0000259" key="11">
    <source>
        <dbReference type="PROSITE" id="PS51722"/>
    </source>
</evidence>
<keyword evidence="4 8" id="KW-0547">Nucleotide-binding</keyword>
<dbReference type="CDD" id="cd03692">
    <property type="entry name" value="mtIF2_IVc"/>
    <property type="match status" value="1"/>
</dbReference>
<feature type="binding site" evidence="8">
    <location>
        <begin position="435"/>
        <end position="438"/>
    </location>
    <ligand>
        <name>GTP</name>
        <dbReference type="ChEBI" id="CHEBI:37565"/>
    </ligand>
</feature>
<comment type="similarity">
    <text evidence="1 8 9">Belongs to the TRAFAC class translation factor GTPase superfamily. Classic translation factor GTPase family. IF-2 subfamily.</text>
</comment>
<dbReference type="PRINTS" id="PR00315">
    <property type="entry name" value="ELONGATNFCT"/>
</dbReference>
<comment type="caution">
    <text evidence="8">Lacks conserved residue(s) required for the propagation of feature annotation.</text>
</comment>
<dbReference type="Pfam" id="PF11987">
    <property type="entry name" value="IF-2"/>
    <property type="match status" value="1"/>
</dbReference>
<evidence type="ECO:0000256" key="8">
    <source>
        <dbReference type="HAMAP-Rule" id="MF_00100"/>
    </source>
</evidence>
<dbReference type="InterPro" id="IPR000795">
    <property type="entry name" value="T_Tr_GTP-bd_dom"/>
</dbReference>
<dbReference type="Gene3D" id="3.40.50.300">
    <property type="entry name" value="P-loop containing nucleotide triphosphate hydrolases"/>
    <property type="match status" value="1"/>
</dbReference>
<dbReference type="FunFam" id="3.40.50.10050:FF:000001">
    <property type="entry name" value="Translation initiation factor IF-2"/>
    <property type="match status" value="1"/>
</dbReference>
<dbReference type="InterPro" id="IPR027417">
    <property type="entry name" value="P-loop_NTPase"/>
</dbReference>
<dbReference type="FunFam" id="2.40.30.10:FF:000007">
    <property type="entry name" value="Translation initiation factor IF-2"/>
    <property type="match status" value="1"/>
</dbReference>
<evidence type="ECO:0000256" key="6">
    <source>
        <dbReference type="ARBA" id="ARBA00023134"/>
    </source>
</evidence>
<comment type="function">
    <text evidence="7 8 9">One of the essential components for the initiation of protein synthesis. Protects formylmethionyl-tRNA from spontaneous hydrolysis and promotes its binding to the 30S ribosomal subunits. Also involved in the hydrolysis of GTP during the formation of the 70S ribosomal complex.</text>
</comment>
<feature type="compositionally biased region" description="Basic and acidic residues" evidence="10">
    <location>
        <begin position="88"/>
        <end position="98"/>
    </location>
</feature>
<dbReference type="InterPro" id="IPR009000">
    <property type="entry name" value="Transl_B-barrel_sf"/>
</dbReference>
<dbReference type="Pfam" id="PF04760">
    <property type="entry name" value="IF2_N"/>
    <property type="match status" value="1"/>
</dbReference>
<dbReference type="PROSITE" id="PS01176">
    <property type="entry name" value="IF2"/>
    <property type="match status" value="1"/>
</dbReference>
<feature type="binding site" evidence="8">
    <location>
        <begin position="381"/>
        <end position="385"/>
    </location>
    <ligand>
        <name>GTP</name>
        <dbReference type="ChEBI" id="CHEBI:37565"/>
    </ligand>
</feature>
<evidence type="ECO:0000256" key="2">
    <source>
        <dbReference type="ARBA" id="ARBA00020675"/>
    </source>
</evidence>
<feature type="compositionally biased region" description="Basic and acidic residues" evidence="10">
    <location>
        <begin position="175"/>
        <end position="187"/>
    </location>
</feature>
<dbReference type="PANTHER" id="PTHR43381:SF5">
    <property type="entry name" value="TR-TYPE G DOMAIN-CONTAINING PROTEIN"/>
    <property type="match status" value="1"/>
</dbReference>
<dbReference type="GO" id="GO:0005829">
    <property type="term" value="C:cytosol"/>
    <property type="evidence" value="ECO:0007669"/>
    <property type="project" value="TreeGrafter"/>
</dbReference>
<evidence type="ECO:0000256" key="10">
    <source>
        <dbReference type="SAM" id="MobiDB-lite"/>
    </source>
</evidence>
<dbReference type="InterPro" id="IPR005225">
    <property type="entry name" value="Small_GTP-bd"/>
</dbReference>
<keyword evidence="6 8" id="KW-0342">GTP-binding</keyword>
<reference evidence="12" key="2">
    <citation type="submission" date="2021-04" db="EMBL/GenBank/DDBJ databases">
        <authorList>
            <person name="Gilroy R."/>
        </authorList>
    </citation>
    <scope>NUCLEOTIDE SEQUENCE</scope>
    <source>
        <strain evidence="12">12435</strain>
    </source>
</reference>
<feature type="binding site" evidence="8">
    <location>
        <begin position="331"/>
        <end position="338"/>
    </location>
    <ligand>
        <name>GTP</name>
        <dbReference type="ChEBI" id="CHEBI:37565"/>
    </ligand>
</feature>
<accession>A0A9D1Q007</accession>
<feature type="region of interest" description="Disordered" evidence="10">
    <location>
        <begin position="58"/>
        <end position="187"/>
    </location>
</feature>
<dbReference type="PANTHER" id="PTHR43381">
    <property type="entry name" value="TRANSLATION INITIATION FACTOR IF-2-RELATED"/>
    <property type="match status" value="1"/>
</dbReference>
<dbReference type="Proteomes" id="UP000823990">
    <property type="component" value="Unassembled WGS sequence"/>
</dbReference>
<evidence type="ECO:0000256" key="7">
    <source>
        <dbReference type="ARBA" id="ARBA00025162"/>
    </source>
</evidence>
<dbReference type="InterPro" id="IPR053905">
    <property type="entry name" value="EF-G-like_DII"/>
</dbReference>
<dbReference type="InterPro" id="IPR006847">
    <property type="entry name" value="IF2_N"/>
</dbReference>
<evidence type="ECO:0000256" key="1">
    <source>
        <dbReference type="ARBA" id="ARBA00007733"/>
    </source>
</evidence>
<evidence type="ECO:0000256" key="5">
    <source>
        <dbReference type="ARBA" id="ARBA00022917"/>
    </source>
</evidence>
<dbReference type="GO" id="GO:0003924">
    <property type="term" value="F:GTPase activity"/>
    <property type="evidence" value="ECO:0007669"/>
    <property type="project" value="UniProtKB-UniRule"/>
</dbReference>
<dbReference type="InterPro" id="IPR015760">
    <property type="entry name" value="TIF_IF2"/>
</dbReference>
<evidence type="ECO:0000256" key="9">
    <source>
        <dbReference type="RuleBase" id="RU000644"/>
    </source>
</evidence>
<dbReference type="InterPro" id="IPR023115">
    <property type="entry name" value="TIF_IF2_dom3"/>
</dbReference>
<keyword evidence="5 8" id="KW-0648">Protein biosynthesis</keyword>
<dbReference type="EMBL" id="DXHS01000030">
    <property type="protein sequence ID" value="HIW02055.1"/>
    <property type="molecule type" value="Genomic_DNA"/>
</dbReference>
<dbReference type="SUPFAM" id="SSF50447">
    <property type="entry name" value="Translation proteins"/>
    <property type="match status" value="2"/>
</dbReference>
<comment type="subcellular location">
    <subcellularLocation>
        <location evidence="8">Cytoplasm</location>
    </subcellularLocation>
</comment>
<keyword evidence="3 8" id="KW-0396">Initiation factor</keyword>
<protein>
    <recommendedName>
        <fullName evidence="2 8">Translation initiation factor IF-2</fullName>
    </recommendedName>
</protein>
<evidence type="ECO:0000256" key="4">
    <source>
        <dbReference type="ARBA" id="ARBA00022741"/>
    </source>
</evidence>
<dbReference type="PROSITE" id="PS51722">
    <property type="entry name" value="G_TR_2"/>
    <property type="match status" value="1"/>
</dbReference>
<dbReference type="GO" id="GO:0003743">
    <property type="term" value="F:translation initiation factor activity"/>
    <property type="evidence" value="ECO:0007669"/>
    <property type="project" value="UniProtKB-UniRule"/>
</dbReference>
<dbReference type="FunFam" id="2.40.30.10:FF:000008">
    <property type="entry name" value="Translation initiation factor IF-2"/>
    <property type="match status" value="1"/>
</dbReference>
<name>A0A9D1Q007_9FIRM</name>
<keyword evidence="8" id="KW-0963">Cytoplasm</keyword>
<dbReference type="Gene3D" id="2.40.30.10">
    <property type="entry name" value="Translation factors"/>
    <property type="match status" value="2"/>
</dbReference>
<feature type="compositionally biased region" description="Low complexity" evidence="10">
    <location>
        <begin position="99"/>
        <end position="112"/>
    </location>
</feature>
<dbReference type="CDD" id="cd01887">
    <property type="entry name" value="IF2_eIF5B"/>
    <property type="match status" value="1"/>
</dbReference>
<dbReference type="NCBIfam" id="TIGR00231">
    <property type="entry name" value="small_GTP"/>
    <property type="match status" value="1"/>
</dbReference>
<evidence type="ECO:0000313" key="12">
    <source>
        <dbReference type="EMBL" id="HIW02055.1"/>
    </source>
</evidence>
<dbReference type="InterPro" id="IPR036925">
    <property type="entry name" value="TIF_IF2_dom3_sf"/>
</dbReference>
<dbReference type="Pfam" id="PF22042">
    <property type="entry name" value="EF-G_D2"/>
    <property type="match status" value="1"/>
</dbReference>
<dbReference type="InterPro" id="IPR000178">
    <property type="entry name" value="TF_IF2_bacterial-like"/>
</dbReference>
<gene>
    <name evidence="8 12" type="primary">infB</name>
    <name evidence="12" type="ORF">H9892_01805</name>
</gene>
<evidence type="ECO:0000256" key="3">
    <source>
        <dbReference type="ARBA" id="ARBA00022540"/>
    </source>
</evidence>
<dbReference type="InterPro" id="IPR044145">
    <property type="entry name" value="IF2_II"/>
</dbReference>